<feature type="compositionally biased region" description="Polar residues" evidence="1">
    <location>
        <begin position="1"/>
        <end position="16"/>
    </location>
</feature>
<gene>
    <name evidence="2" type="ORF">PXEA_LOCUS25342</name>
</gene>
<reference evidence="2" key="1">
    <citation type="submission" date="2018-11" db="EMBL/GenBank/DDBJ databases">
        <authorList>
            <consortium name="Pathogen Informatics"/>
        </authorList>
    </citation>
    <scope>NUCLEOTIDE SEQUENCE</scope>
</reference>
<keyword evidence="3" id="KW-1185">Reference proteome</keyword>
<protein>
    <submittedName>
        <fullName evidence="2">Uncharacterized protein</fullName>
    </submittedName>
</protein>
<sequence length="105" mass="11252">MHPQNSPHQPVSTDHLTSPPPRTGSTFGPLPVPPGRHPTPYVSPSWPTRRFVSRCCQPVRPDSSVCVCVYVCVCVCVLGRFGRSLQTASSTSGPASSRPADRLIG</sequence>
<evidence type="ECO:0000313" key="2">
    <source>
        <dbReference type="EMBL" id="VEL31902.1"/>
    </source>
</evidence>
<name>A0A3S5B2R9_9PLAT</name>
<feature type="region of interest" description="Disordered" evidence="1">
    <location>
        <begin position="1"/>
        <end position="41"/>
    </location>
</feature>
<dbReference type="AlphaFoldDB" id="A0A3S5B2R9"/>
<accession>A0A3S5B2R9</accession>
<proteinExistence type="predicted"/>
<feature type="region of interest" description="Disordered" evidence="1">
    <location>
        <begin position="86"/>
        <end position="105"/>
    </location>
</feature>
<feature type="compositionally biased region" description="Polar residues" evidence="1">
    <location>
        <begin position="86"/>
        <end position="95"/>
    </location>
</feature>
<dbReference type="Proteomes" id="UP000784294">
    <property type="component" value="Unassembled WGS sequence"/>
</dbReference>
<evidence type="ECO:0000313" key="3">
    <source>
        <dbReference type="Proteomes" id="UP000784294"/>
    </source>
</evidence>
<dbReference type="EMBL" id="CAAALY010127834">
    <property type="protein sequence ID" value="VEL31902.1"/>
    <property type="molecule type" value="Genomic_DNA"/>
</dbReference>
<organism evidence="2 3">
    <name type="scientific">Protopolystoma xenopodis</name>
    <dbReference type="NCBI Taxonomy" id="117903"/>
    <lineage>
        <taxon>Eukaryota</taxon>
        <taxon>Metazoa</taxon>
        <taxon>Spiralia</taxon>
        <taxon>Lophotrochozoa</taxon>
        <taxon>Platyhelminthes</taxon>
        <taxon>Monogenea</taxon>
        <taxon>Polyopisthocotylea</taxon>
        <taxon>Polystomatidea</taxon>
        <taxon>Polystomatidae</taxon>
        <taxon>Protopolystoma</taxon>
    </lineage>
</organism>
<evidence type="ECO:0000256" key="1">
    <source>
        <dbReference type="SAM" id="MobiDB-lite"/>
    </source>
</evidence>
<comment type="caution">
    <text evidence="2">The sequence shown here is derived from an EMBL/GenBank/DDBJ whole genome shotgun (WGS) entry which is preliminary data.</text>
</comment>